<gene>
    <name evidence="2" type="ORF">ACFQKE_10945</name>
</gene>
<keyword evidence="1" id="KW-1133">Transmembrane helix</keyword>
<dbReference type="Proteomes" id="UP001596434">
    <property type="component" value="Unassembled WGS sequence"/>
</dbReference>
<keyword evidence="1" id="KW-0812">Transmembrane</keyword>
<name>A0ABD5ZZS2_9EURY</name>
<feature type="transmembrane region" description="Helical" evidence="1">
    <location>
        <begin position="152"/>
        <end position="176"/>
    </location>
</feature>
<evidence type="ECO:0000256" key="1">
    <source>
        <dbReference type="SAM" id="Phobius"/>
    </source>
</evidence>
<reference evidence="2 3" key="1">
    <citation type="journal article" date="2019" name="Int. J. Syst. Evol. Microbiol.">
        <title>The Global Catalogue of Microorganisms (GCM) 10K type strain sequencing project: providing services to taxonomists for standard genome sequencing and annotation.</title>
        <authorList>
            <consortium name="The Broad Institute Genomics Platform"/>
            <consortium name="The Broad Institute Genome Sequencing Center for Infectious Disease"/>
            <person name="Wu L."/>
            <person name="Ma J."/>
        </authorList>
    </citation>
    <scope>NUCLEOTIDE SEQUENCE [LARGE SCALE GENOMIC DNA]</scope>
    <source>
        <strain evidence="2 3">GX21</strain>
    </source>
</reference>
<keyword evidence="3" id="KW-1185">Reference proteome</keyword>
<comment type="caution">
    <text evidence="2">The sequence shown here is derived from an EMBL/GenBank/DDBJ whole genome shotgun (WGS) entry which is preliminary data.</text>
</comment>
<dbReference type="AlphaFoldDB" id="A0ABD5ZZS2"/>
<protein>
    <recommendedName>
        <fullName evidence="4">Helix-turn-helix domain-containing protein</fullName>
    </recommendedName>
</protein>
<evidence type="ECO:0000313" key="3">
    <source>
        <dbReference type="Proteomes" id="UP001596434"/>
    </source>
</evidence>
<sequence>MMTAEIPPSIKEDLEFDASKEVQDSHLVAVFVESDRPFLSRRRVQNEIGLSSQGTRDRLSDLEEREILDSAAAGGGRIYWIRNSKSQWPIPTDVEVEPVSDDLTVSELLQRQPVQFIGVGLILMIAGALFTTLFTMALAYDVSLPVVGTQQLLLWAIGSVFVGIAFCVGAAVVWVIDRARIQQRSLGSN</sequence>
<keyword evidence="1" id="KW-0472">Membrane</keyword>
<dbReference type="RefSeq" id="WP_379704099.1">
    <property type="nucleotide sequence ID" value="NZ_JBHTAT010000001.1"/>
</dbReference>
<evidence type="ECO:0008006" key="4">
    <source>
        <dbReference type="Google" id="ProtNLM"/>
    </source>
</evidence>
<accession>A0ABD5ZZS2</accession>
<dbReference type="GeneID" id="96954174"/>
<dbReference type="EMBL" id="JBHTAT010000001">
    <property type="protein sequence ID" value="MFC7255800.1"/>
    <property type="molecule type" value="Genomic_DNA"/>
</dbReference>
<feature type="transmembrane region" description="Helical" evidence="1">
    <location>
        <begin position="116"/>
        <end position="140"/>
    </location>
</feature>
<organism evidence="2 3">
    <name type="scientific">Haloplanus litoreus</name>
    <dbReference type="NCBI Taxonomy" id="767515"/>
    <lineage>
        <taxon>Archaea</taxon>
        <taxon>Methanobacteriati</taxon>
        <taxon>Methanobacteriota</taxon>
        <taxon>Stenosarchaea group</taxon>
        <taxon>Halobacteria</taxon>
        <taxon>Halobacteriales</taxon>
        <taxon>Haloferacaceae</taxon>
        <taxon>Haloplanus</taxon>
    </lineage>
</organism>
<evidence type="ECO:0000313" key="2">
    <source>
        <dbReference type="EMBL" id="MFC7255800.1"/>
    </source>
</evidence>
<proteinExistence type="predicted"/>